<protein>
    <recommendedName>
        <fullName evidence="2">Telomere resolvase ResT/TelK catalytic domain-containing protein</fullName>
    </recommendedName>
</protein>
<accession>A0A5A5TK53</accession>
<proteinExistence type="predicted"/>
<dbReference type="InterPro" id="IPR032047">
    <property type="entry name" value="ResT/TelK_cat"/>
</dbReference>
<comment type="caution">
    <text evidence="3">The sequence shown here is derived from an EMBL/GenBank/DDBJ whole genome shotgun (WGS) entry which is preliminary data.</text>
</comment>
<gene>
    <name evidence="3" type="ORF">KDI_49670</name>
</gene>
<dbReference type="AlphaFoldDB" id="A0A5A5TK53"/>
<evidence type="ECO:0000313" key="4">
    <source>
        <dbReference type="Proteomes" id="UP000322530"/>
    </source>
</evidence>
<feature type="domain" description="Telomere resolvase ResT/TelK catalytic" evidence="2">
    <location>
        <begin position="132"/>
        <end position="296"/>
    </location>
</feature>
<dbReference type="InterPro" id="IPR038280">
    <property type="entry name" value="ResT/TelK_cat_sf"/>
</dbReference>
<feature type="compositionally biased region" description="Basic and acidic residues" evidence="1">
    <location>
        <begin position="346"/>
        <end position="359"/>
    </location>
</feature>
<dbReference type="Gene3D" id="1.10.443.30">
    <property type="entry name" value="Telomere resolvase"/>
    <property type="match status" value="1"/>
</dbReference>
<sequence length="620" mass="71597">MDVEMKGMGRMTTRWLAERIDLLLGLLAPLGHGQEEEMARICAQEIAAWRARPSITKESTLRNPMTDTRNAIRERLEVTAANRWLNPQTQQYEHLALQYMNFTEEEWIRVMGDTQERFQRRLEEQQLLEQPDVLVQQAEALLHGEPWYELALGLAIATGRRSTEILKTAKLYPKTPSTILFEGQLKKRDLLMKPYEIPTLVEADLVLSAWRRLRALVDCSTLELDEVNNRYGSVVRALANERLRGLIPLRSSKEFVTTHLNRCIYGRLCVFYFAPSHVPDITYMATIYGHYWSAGEEEDVQRNYQSTLHYYDYVIGDGHGQVDRRQGIRLGEPGVEILEIFRPKEPRKEKPMAKKRADDQPTMPTKGHSIVRCTPQTRARFVQEERERGFFKDQNGLLSQLLDESILYRQGVQLLQPATEQLGAESFLQTLQALLEPQREQGRLDAQFKERWGISLAEVDALFQMIHDAGHDNPLKYVQEGVSKQDNLKAGAQKRQDHFRKKDFSQMPYSQLKDVRASAAADERIRRAILAIQKHNHRAQPVDRWYINAAVINGLIKTRFPIINAYLQEHQQDIDTHHQHLGIEPRYNRSKLVPVGDMIQIPDLPDQEPSSLPATTTLQD</sequence>
<evidence type="ECO:0000313" key="3">
    <source>
        <dbReference type="EMBL" id="GCF11403.1"/>
    </source>
</evidence>
<organism evidence="3 4">
    <name type="scientific">Dictyobacter arantiisoli</name>
    <dbReference type="NCBI Taxonomy" id="2014874"/>
    <lineage>
        <taxon>Bacteria</taxon>
        <taxon>Bacillati</taxon>
        <taxon>Chloroflexota</taxon>
        <taxon>Ktedonobacteria</taxon>
        <taxon>Ktedonobacterales</taxon>
        <taxon>Dictyobacteraceae</taxon>
        <taxon>Dictyobacter</taxon>
    </lineage>
</organism>
<feature type="region of interest" description="Disordered" evidence="1">
    <location>
        <begin position="346"/>
        <end position="369"/>
    </location>
</feature>
<dbReference type="EMBL" id="BIXY01000109">
    <property type="protein sequence ID" value="GCF11403.1"/>
    <property type="molecule type" value="Genomic_DNA"/>
</dbReference>
<reference evidence="3 4" key="1">
    <citation type="submission" date="2019-01" db="EMBL/GenBank/DDBJ databases">
        <title>Draft genome sequence of Dictyobacter sp. Uno17.</title>
        <authorList>
            <person name="Wang C.M."/>
            <person name="Zheng Y."/>
            <person name="Sakai Y."/>
            <person name="Abe K."/>
            <person name="Yokota A."/>
            <person name="Yabe S."/>
        </authorList>
    </citation>
    <scope>NUCLEOTIDE SEQUENCE [LARGE SCALE GENOMIC DNA]</scope>
    <source>
        <strain evidence="3 4">Uno17</strain>
    </source>
</reference>
<name>A0A5A5TK53_9CHLR</name>
<dbReference type="Proteomes" id="UP000322530">
    <property type="component" value="Unassembled WGS sequence"/>
</dbReference>
<evidence type="ECO:0000259" key="2">
    <source>
        <dbReference type="Pfam" id="PF16684"/>
    </source>
</evidence>
<dbReference type="Pfam" id="PF16684">
    <property type="entry name" value="ResT-TelK_cat"/>
    <property type="match status" value="1"/>
</dbReference>
<keyword evidence="4" id="KW-1185">Reference proteome</keyword>
<evidence type="ECO:0000256" key="1">
    <source>
        <dbReference type="SAM" id="MobiDB-lite"/>
    </source>
</evidence>